<dbReference type="Proteomes" id="UP000622017">
    <property type="component" value="Unassembled WGS sequence"/>
</dbReference>
<name>A0ABR7MGF6_9BACT</name>
<proteinExistence type="predicted"/>
<evidence type="ECO:0000313" key="2">
    <source>
        <dbReference type="Proteomes" id="UP000622017"/>
    </source>
</evidence>
<gene>
    <name evidence="1" type="ORF">H8B15_04320</name>
</gene>
<dbReference type="PROSITE" id="PS51257">
    <property type="entry name" value="PROKAR_LIPOPROTEIN"/>
    <property type="match status" value="1"/>
</dbReference>
<reference evidence="1 2" key="1">
    <citation type="submission" date="2020-08" db="EMBL/GenBank/DDBJ databases">
        <title>Hymenobacter sp.</title>
        <authorList>
            <person name="Kim M.K."/>
        </authorList>
    </citation>
    <scope>NUCLEOTIDE SEQUENCE [LARGE SCALE GENOMIC DNA]</scope>
    <source>
        <strain evidence="1 2">BT507</strain>
    </source>
</reference>
<comment type="caution">
    <text evidence="1">The sequence shown here is derived from an EMBL/GenBank/DDBJ whole genome shotgun (WGS) entry which is preliminary data.</text>
</comment>
<accession>A0ABR7MGF6</accession>
<sequence>MTLRLLPILLIIITSCNTEQNTTPVQDILQPTDTTKEIKNAISRRHNIVEKSDSTTILGIWKDGNSENATFDIRKDSIYYIDQFATYKYFIIGDSIKIYYPDRAFTGLVSLSKDTLTITSEDGATKFWKFKN</sequence>
<protein>
    <recommendedName>
        <fullName evidence="3">DUF5640 domain-containing protein</fullName>
    </recommendedName>
</protein>
<dbReference type="EMBL" id="JACSCY010000003">
    <property type="protein sequence ID" value="MBC6610131.1"/>
    <property type="molecule type" value="Genomic_DNA"/>
</dbReference>
<organism evidence="1 2">
    <name type="scientific">Hymenobacter citatus</name>
    <dbReference type="NCBI Taxonomy" id="2763506"/>
    <lineage>
        <taxon>Bacteria</taxon>
        <taxon>Pseudomonadati</taxon>
        <taxon>Bacteroidota</taxon>
        <taxon>Cytophagia</taxon>
        <taxon>Cytophagales</taxon>
        <taxon>Hymenobacteraceae</taxon>
        <taxon>Hymenobacter</taxon>
    </lineage>
</organism>
<evidence type="ECO:0008006" key="3">
    <source>
        <dbReference type="Google" id="ProtNLM"/>
    </source>
</evidence>
<evidence type="ECO:0000313" key="1">
    <source>
        <dbReference type="EMBL" id="MBC6610131.1"/>
    </source>
</evidence>
<keyword evidence="2" id="KW-1185">Reference proteome</keyword>
<dbReference type="RefSeq" id="WP_187318446.1">
    <property type="nucleotide sequence ID" value="NZ_JACSCY010000003.1"/>
</dbReference>